<dbReference type="SMART" id="SM00304">
    <property type="entry name" value="HAMP"/>
    <property type="match status" value="1"/>
</dbReference>
<proteinExistence type="predicted"/>
<feature type="region of interest" description="Disordered" evidence="10">
    <location>
        <begin position="1"/>
        <end position="35"/>
    </location>
</feature>
<evidence type="ECO:0000256" key="5">
    <source>
        <dbReference type="ARBA" id="ARBA00022679"/>
    </source>
</evidence>
<keyword evidence="8 11" id="KW-1133">Transmembrane helix</keyword>
<protein>
    <recommendedName>
        <fullName evidence="3">histidine kinase</fullName>
        <ecNumber evidence="3">2.7.13.3</ecNumber>
    </recommendedName>
</protein>
<name>A0A917RN99_9ACTN</name>
<dbReference type="EMBL" id="BMPQ01000051">
    <property type="protein sequence ID" value="GGL15228.1"/>
    <property type="molecule type" value="Genomic_DNA"/>
</dbReference>
<comment type="caution">
    <text evidence="13">The sequence shown here is derived from an EMBL/GenBank/DDBJ whole genome shotgun (WGS) entry which is preliminary data.</text>
</comment>
<dbReference type="SMART" id="SM00387">
    <property type="entry name" value="HATPase_c"/>
    <property type="match status" value="1"/>
</dbReference>
<organism evidence="13 14">
    <name type="scientific">Streptomyces flaveus</name>
    <dbReference type="NCBI Taxonomy" id="66370"/>
    <lineage>
        <taxon>Bacteria</taxon>
        <taxon>Bacillati</taxon>
        <taxon>Actinomycetota</taxon>
        <taxon>Actinomycetes</taxon>
        <taxon>Kitasatosporales</taxon>
        <taxon>Streptomycetaceae</taxon>
        <taxon>Streptomyces</taxon>
        <taxon>Streptomyces aurantiacus group</taxon>
    </lineage>
</organism>
<dbReference type="PANTHER" id="PTHR45436:SF5">
    <property type="entry name" value="SENSOR HISTIDINE KINASE TRCS"/>
    <property type="match status" value="1"/>
</dbReference>
<feature type="compositionally biased region" description="Basic and acidic residues" evidence="10">
    <location>
        <begin position="833"/>
        <end position="850"/>
    </location>
</feature>
<reference evidence="13" key="2">
    <citation type="submission" date="2020-09" db="EMBL/GenBank/DDBJ databases">
        <authorList>
            <person name="Sun Q."/>
            <person name="Ohkuma M."/>
        </authorList>
    </citation>
    <scope>NUCLEOTIDE SEQUENCE</scope>
    <source>
        <strain evidence="13">JCM 3035</strain>
    </source>
</reference>
<feature type="domain" description="HAMP" evidence="12">
    <location>
        <begin position="373"/>
        <end position="443"/>
    </location>
</feature>
<evidence type="ECO:0000313" key="13">
    <source>
        <dbReference type="EMBL" id="GGL15228.1"/>
    </source>
</evidence>
<accession>A0A917RN99</accession>
<dbReference type="Gene3D" id="6.10.340.10">
    <property type="match status" value="1"/>
</dbReference>
<evidence type="ECO:0000313" key="14">
    <source>
        <dbReference type="Proteomes" id="UP000637788"/>
    </source>
</evidence>
<feature type="transmembrane region" description="Helical" evidence="11">
    <location>
        <begin position="350"/>
        <end position="371"/>
    </location>
</feature>
<feature type="compositionally biased region" description="Basic and acidic residues" evidence="10">
    <location>
        <begin position="866"/>
        <end position="879"/>
    </location>
</feature>
<sequence length="879" mass="94261">MSVKTVDPPLLSASAERGDHHLAPDPPGPAEVTPPLRRRAGAVLDRWPFRRKLNVLVSAPVLVVGLLLGAGVVDQVVRARDAGRIADLVRDSEQVARLINGVQAEHRQALVLSVRYESDRSGDARPSTADYRQAQRNTDSQVAAVRSAFGSSLPDKEKQALEYISSLAVLREKLERDYVPAANIDPAYASAVDYLIDGIGLDRLSDTPSSSVITLLDTVLRADAAHAAFESAVFSAQTRDANALTEYSRALGAHTLYEHQSDRFGRIATPAQVLTLSGIERSAGQSGIEAQFAELQIDPSSLQAQTPQQLSKKIAAGAQHAETRLGITRSLIDQTAARADAMSASALRNALMLLGLALLGFAGWLAFSVLVRRSVVRPLAALTGAAQQVVDVAGEELARVADDEAADSTPLRPQAIPVPVRDEIGELAEAFNQVQVTAAALLERQVLSRRNVAEMFGNVGRRVSNLSSRQLTLIDAIESEETDPDLLERLYRIDHIAVRLQRNADSLMLLAGIRETGVEARPTTLANVIRVGLGQIEGYQRVSLRSETEVTVAPDIIGDLTLMLAELLENAVAFSPSHTPVEVAVRPGTDVTSDGGALVEVIDHGLGLSAERLVEENARLIRRERLDLVPTKVLGLFVVGSLARRWGIRVTLSRTPGGGVTSTVWIPSALLLTMSPVDPTPPPSPTGTVAVLPTRSGQRSELEAVAPVSESKATPPAAKPLIDTARAHADTARNERSPRSVGARTERPEANELEYREPRPVRASAPELRLTAPPPQGGLPQRVPTNRTAAPGKPAAEASRTRPRRVRGATLSRTTQPTDREAPAAVRPPVDAEAIRSELDEFEAAVRRAAQDSPLGRTEPAPSPHQESKKESGSDHVDR</sequence>
<dbReference type="Gene3D" id="3.30.565.10">
    <property type="entry name" value="Histidine kinase-like ATPase, C-terminal domain"/>
    <property type="match status" value="1"/>
</dbReference>
<keyword evidence="11" id="KW-0472">Membrane</keyword>
<comment type="catalytic activity">
    <reaction evidence="1">
        <text>ATP + protein L-histidine = ADP + protein N-phospho-L-histidine.</text>
        <dbReference type="EC" id="2.7.13.3"/>
    </reaction>
</comment>
<evidence type="ECO:0000256" key="3">
    <source>
        <dbReference type="ARBA" id="ARBA00012438"/>
    </source>
</evidence>
<evidence type="ECO:0000259" key="12">
    <source>
        <dbReference type="PROSITE" id="PS50885"/>
    </source>
</evidence>
<dbReference type="GO" id="GO:0000160">
    <property type="term" value="P:phosphorelay signal transduction system"/>
    <property type="evidence" value="ECO:0007669"/>
    <property type="project" value="UniProtKB-KW"/>
</dbReference>
<keyword evidence="5" id="KW-0808">Transferase</keyword>
<evidence type="ECO:0000256" key="6">
    <source>
        <dbReference type="ARBA" id="ARBA00022692"/>
    </source>
</evidence>
<dbReference type="GO" id="GO:0005886">
    <property type="term" value="C:plasma membrane"/>
    <property type="evidence" value="ECO:0007669"/>
    <property type="project" value="TreeGrafter"/>
</dbReference>
<dbReference type="SUPFAM" id="SSF55874">
    <property type="entry name" value="ATPase domain of HSP90 chaperone/DNA topoisomerase II/histidine kinase"/>
    <property type="match status" value="1"/>
</dbReference>
<reference evidence="13" key="1">
    <citation type="journal article" date="2014" name="Int. J. Syst. Evol. Microbiol.">
        <title>Complete genome sequence of Corynebacterium casei LMG S-19264T (=DSM 44701T), isolated from a smear-ripened cheese.</title>
        <authorList>
            <consortium name="US DOE Joint Genome Institute (JGI-PGF)"/>
            <person name="Walter F."/>
            <person name="Albersmeier A."/>
            <person name="Kalinowski J."/>
            <person name="Ruckert C."/>
        </authorList>
    </citation>
    <scope>NUCLEOTIDE SEQUENCE</scope>
    <source>
        <strain evidence="13">JCM 3035</strain>
    </source>
</reference>
<feature type="transmembrane region" description="Helical" evidence="11">
    <location>
        <begin position="53"/>
        <end position="73"/>
    </location>
</feature>
<dbReference type="AlphaFoldDB" id="A0A917RN99"/>
<evidence type="ECO:0000256" key="8">
    <source>
        <dbReference type="ARBA" id="ARBA00022989"/>
    </source>
</evidence>
<dbReference type="CDD" id="cd06225">
    <property type="entry name" value="HAMP"/>
    <property type="match status" value="1"/>
</dbReference>
<dbReference type="Pfam" id="PF02518">
    <property type="entry name" value="HATPase_c"/>
    <property type="match status" value="1"/>
</dbReference>
<dbReference type="GO" id="GO:0004673">
    <property type="term" value="F:protein histidine kinase activity"/>
    <property type="evidence" value="ECO:0007669"/>
    <property type="project" value="UniProtKB-EC"/>
</dbReference>
<comment type="subcellular location">
    <subcellularLocation>
        <location evidence="2">Membrane</location>
    </subcellularLocation>
</comment>
<keyword evidence="14" id="KW-1185">Reference proteome</keyword>
<dbReference type="InterPro" id="IPR003594">
    <property type="entry name" value="HATPase_dom"/>
</dbReference>
<dbReference type="InterPro" id="IPR050428">
    <property type="entry name" value="TCS_sensor_his_kinase"/>
</dbReference>
<evidence type="ECO:0000256" key="1">
    <source>
        <dbReference type="ARBA" id="ARBA00000085"/>
    </source>
</evidence>
<keyword evidence="6 11" id="KW-0812">Transmembrane</keyword>
<evidence type="ECO:0000256" key="4">
    <source>
        <dbReference type="ARBA" id="ARBA00022553"/>
    </source>
</evidence>
<keyword evidence="9" id="KW-0902">Two-component regulatory system</keyword>
<dbReference type="EC" id="2.7.13.3" evidence="3"/>
<dbReference type="InterPro" id="IPR003660">
    <property type="entry name" value="HAMP_dom"/>
</dbReference>
<dbReference type="Pfam" id="PF00672">
    <property type="entry name" value="HAMP"/>
    <property type="match status" value="1"/>
</dbReference>
<evidence type="ECO:0000256" key="10">
    <source>
        <dbReference type="SAM" id="MobiDB-lite"/>
    </source>
</evidence>
<keyword evidence="4" id="KW-0597">Phosphoprotein</keyword>
<dbReference type="PROSITE" id="PS50885">
    <property type="entry name" value="HAMP"/>
    <property type="match status" value="1"/>
</dbReference>
<evidence type="ECO:0000256" key="9">
    <source>
        <dbReference type="ARBA" id="ARBA00023012"/>
    </source>
</evidence>
<evidence type="ECO:0000256" key="7">
    <source>
        <dbReference type="ARBA" id="ARBA00022777"/>
    </source>
</evidence>
<keyword evidence="7 13" id="KW-0418">Kinase</keyword>
<dbReference type="Proteomes" id="UP000637788">
    <property type="component" value="Unassembled WGS sequence"/>
</dbReference>
<feature type="compositionally biased region" description="Basic and acidic residues" evidence="10">
    <location>
        <begin position="725"/>
        <end position="760"/>
    </location>
</feature>
<feature type="region of interest" description="Disordered" evidence="10">
    <location>
        <begin position="677"/>
        <end position="879"/>
    </location>
</feature>
<dbReference type="PANTHER" id="PTHR45436">
    <property type="entry name" value="SENSOR HISTIDINE KINASE YKOH"/>
    <property type="match status" value="1"/>
</dbReference>
<dbReference type="InterPro" id="IPR036890">
    <property type="entry name" value="HATPase_C_sf"/>
</dbReference>
<gene>
    <name evidence="13" type="ORF">GCM10010094_90150</name>
</gene>
<evidence type="ECO:0000256" key="11">
    <source>
        <dbReference type="SAM" id="Phobius"/>
    </source>
</evidence>
<evidence type="ECO:0000256" key="2">
    <source>
        <dbReference type="ARBA" id="ARBA00004370"/>
    </source>
</evidence>